<name>A0A1H4GZ17_9GAMM</name>
<evidence type="ECO:0000259" key="2">
    <source>
        <dbReference type="Pfam" id="PF13676"/>
    </source>
</evidence>
<dbReference type="Gene3D" id="3.40.50.10140">
    <property type="entry name" value="Toll/interleukin-1 receptor homology (TIR) domain"/>
    <property type="match status" value="1"/>
</dbReference>
<proteinExistence type="predicted"/>
<dbReference type="Pfam" id="PF25000">
    <property type="entry name" value="DUF7779"/>
    <property type="match status" value="1"/>
</dbReference>
<sequence length="716" mass="81932">MDNEFSNKMHDIFISRAGEDKEISINISHILNKAGYRTYLQDEDFGHTSFMARMEQGFQIIENGGRLIALLSSSYQKKEHCMAEAHYPLIDDPQNKKQRLIVFRIDECAPSGFLKPIPYIDLVPILHNVERLEKVVESALTDEKTNQIDSAKFYRRSGNQIMHSNIHANKDFISREIEFEALNKLFSIENKENYNSETLSVAITGIPGVGKSTFAKEYAWRNRENYQGIWWIKSETPENLLDDIVELGNQILPITKEISNRAKAAQVTLDHLSQTQWRLPWLLIFDNVVNPIDIDGKIPKYNAHILITTRWQDWYERVNELTLELFSPNVSSDFLMSHARNKNTEEAIRLSTELGHLPLALSHARSLCWKMAWSFEQYSNQLPKLIHKSPRDATYPSSIFATFDLAIKQATSLFPKAWDIMAFLAFMDPDRIPISIIPQVLINEVEKGEAIAALSELSLISIETLSDGSRGVSVHRLVQTVMRERLGKMSWEINKGGTQEIKIDKKIEDITLNELIEKVVHERESLSEEASFYLYVATASIAIAFPEKWENQRLEASTLYPHAIAVLSYAPAEFIIATEQLLRRVSSYLIGISDWKNAAEFLSRVIRLHQRMYGEINKESAHDRMLLGNIYQFTNLYDKAKKTYHQALLDYEELEGKSGPGIAASVASLAHIYAKTGDIKQAMQFAKRAYKLYKSGLGATNKYTVNMEKLIRKLTL</sequence>
<reference evidence="4 5" key="1">
    <citation type="submission" date="2016-10" db="EMBL/GenBank/DDBJ databases">
        <authorList>
            <person name="de Groot N.N."/>
        </authorList>
    </citation>
    <scope>NUCLEOTIDE SEQUENCE [LARGE SCALE GENOMIC DNA]</scope>
    <source>
        <strain evidence="4 5">DSM 21228</strain>
    </source>
</reference>
<dbReference type="PANTHER" id="PTHR35205">
    <property type="entry name" value="NB-ARC AND TPR DOMAIN PROTEIN"/>
    <property type="match status" value="1"/>
</dbReference>
<dbReference type="STRING" id="525918.SAMN05660964_03801"/>
<dbReference type="InterPro" id="IPR011990">
    <property type="entry name" value="TPR-like_helical_dom_sf"/>
</dbReference>
<dbReference type="Gene3D" id="1.25.40.10">
    <property type="entry name" value="Tetratricopeptide repeat domain"/>
    <property type="match status" value="1"/>
</dbReference>
<dbReference type="SUPFAM" id="SSF52540">
    <property type="entry name" value="P-loop containing nucleoside triphosphate hydrolases"/>
    <property type="match status" value="1"/>
</dbReference>
<evidence type="ECO:0000259" key="3">
    <source>
        <dbReference type="Pfam" id="PF25000"/>
    </source>
</evidence>
<dbReference type="RefSeq" id="WP_093071184.1">
    <property type="nucleotide sequence ID" value="NZ_FNQP01000051.1"/>
</dbReference>
<feature type="domain" description="NB-ARC" evidence="1">
    <location>
        <begin position="197"/>
        <end position="341"/>
    </location>
</feature>
<dbReference type="InterPro" id="IPR002182">
    <property type="entry name" value="NB-ARC"/>
</dbReference>
<dbReference type="InterPro" id="IPR027417">
    <property type="entry name" value="P-loop_NTPase"/>
</dbReference>
<keyword evidence="5" id="KW-1185">Reference proteome</keyword>
<dbReference type="Pfam" id="PF00931">
    <property type="entry name" value="NB-ARC"/>
    <property type="match status" value="1"/>
</dbReference>
<dbReference type="SUPFAM" id="SSF48452">
    <property type="entry name" value="TPR-like"/>
    <property type="match status" value="1"/>
</dbReference>
<dbReference type="InterPro" id="IPR035897">
    <property type="entry name" value="Toll_tir_struct_dom_sf"/>
</dbReference>
<dbReference type="GO" id="GO:0043531">
    <property type="term" value="F:ADP binding"/>
    <property type="evidence" value="ECO:0007669"/>
    <property type="project" value="InterPro"/>
</dbReference>
<dbReference type="InterPro" id="IPR000157">
    <property type="entry name" value="TIR_dom"/>
</dbReference>
<dbReference type="InterPro" id="IPR056681">
    <property type="entry name" value="DUF7779"/>
</dbReference>
<evidence type="ECO:0000313" key="4">
    <source>
        <dbReference type="EMBL" id="SEB14340.1"/>
    </source>
</evidence>
<accession>A0A1H4GZ17</accession>
<dbReference type="EMBL" id="FNQP01000051">
    <property type="protein sequence ID" value="SEB14340.1"/>
    <property type="molecule type" value="Genomic_DNA"/>
</dbReference>
<dbReference type="Gene3D" id="3.40.50.300">
    <property type="entry name" value="P-loop containing nucleotide triphosphate hydrolases"/>
    <property type="match status" value="1"/>
</dbReference>
<dbReference type="GO" id="GO:0007165">
    <property type="term" value="P:signal transduction"/>
    <property type="evidence" value="ECO:0007669"/>
    <property type="project" value="InterPro"/>
</dbReference>
<feature type="domain" description="DUF7779" evidence="3">
    <location>
        <begin position="412"/>
        <end position="487"/>
    </location>
</feature>
<dbReference type="OrthoDB" id="5476888at2"/>
<organism evidence="4 5">
    <name type="scientific">Thiothrix caldifontis</name>
    <dbReference type="NCBI Taxonomy" id="525918"/>
    <lineage>
        <taxon>Bacteria</taxon>
        <taxon>Pseudomonadati</taxon>
        <taxon>Pseudomonadota</taxon>
        <taxon>Gammaproteobacteria</taxon>
        <taxon>Thiotrichales</taxon>
        <taxon>Thiotrichaceae</taxon>
        <taxon>Thiothrix</taxon>
    </lineage>
</organism>
<feature type="domain" description="TIR" evidence="2">
    <location>
        <begin position="12"/>
        <end position="123"/>
    </location>
</feature>
<protein>
    <submittedName>
        <fullName evidence="4">NB-ARC domain-containing protein</fullName>
    </submittedName>
</protein>
<dbReference type="SUPFAM" id="SSF52200">
    <property type="entry name" value="Toll/Interleukin receptor TIR domain"/>
    <property type="match status" value="1"/>
</dbReference>
<dbReference type="AlphaFoldDB" id="A0A1H4GZ17"/>
<dbReference type="Pfam" id="PF13424">
    <property type="entry name" value="TPR_12"/>
    <property type="match status" value="1"/>
</dbReference>
<dbReference type="PANTHER" id="PTHR35205:SF1">
    <property type="entry name" value="ZU5 DOMAIN-CONTAINING PROTEIN"/>
    <property type="match status" value="1"/>
</dbReference>
<gene>
    <name evidence="4" type="ORF">SAMN05660964_03801</name>
</gene>
<evidence type="ECO:0000259" key="1">
    <source>
        <dbReference type="Pfam" id="PF00931"/>
    </source>
</evidence>
<evidence type="ECO:0000313" key="5">
    <source>
        <dbReference type="Proteomes" id="UP000199397"/>
    </source>
</evidence>
<dbReference type="Pfam" id="PF13676">
    <property type="entry name" value="TIR_2"/>
    <property type="match status" value="1"/>
</dbReference>
<dbReference type="Proteomes" id="UP000199397">
    <property type="component" value="Unassembled WGS sequence"/>
</dbReference>